<dbReference type="PROSITE" id="PS50048">
    <property type="entry name" value="ZN2_CY6_FUNGAL_2"/>
    <property type="match status" value="1"/>
</dbReference>
<dbReference type="InterPro" id="IPR007219">
    <property type="entry name" value="XnlR_reg_dom"/>
</dbReference>
<dbReference type="PROSITE" id="PS00463">
    <property type="entry name" value="ZN2_CY6_FUNGAL_1"/>
    <property type="match status" value="1"/>
</dbReference>
<dbReference type="GO" id="GO:0000981">
    <property type="term" value="F:DNA-binding transcription factor activity, RNA polymerase II-specific"/>
    <property type="evidence" value="ECO:0007669"/>
    <property type="project" value="InterPro"/>
</dbReference>
<dbReference type="InterPro" id="IPR050987">
    <property type="entry name" value="AtrR-like"/>
</dbReference>
<evidence type="ECO:0000256" key="2">
    <source>
        <dbReference type="ARBA" id="ARBA00023015"/>
    </source>
</evidence>
<feature type="domain" description="Zn(2)-C6 fungal-type" evidence="7">
    <location>
        <begin position="111"/>
        <end position="142"/>
    </location>
</feature>
<evidence type="ECO:0000259" key="7">
    <source>
        <dbReference type="PROSITE" id="PS50048"/>
    </source>
</evidence>
<comment type="caution">
    <text evidence="8">The sequence shown here is derived from an EMBL/GenBank/DDBJ whole genome shotgun (WGS) entry which is preliminary data.</text>
</comment>
<dbReference type="EMBL" id="JAVRRJ010000013">
    <property type="protein sequence ID" value="KAK5080572.1"/>
    <property type="molecule type" value="Genomic_DNA"/>
</dbReference>
<dbReference type="Pfam" id="PF04082">
    <property type="entry name" value="Fungal_trans"/>
    <property type="match status" value="1"/>
</dbReference>
<feature type="coiled-coil region" evidence="6">
    <location>
        <begin position="149"/>
        <end position="176"/>
    </location>
</feature>
<evidence type="ECO:0000313" key="9">
    <source>
        <dbReference type="Proteomes" id="UP001309876"/>
    </source>
</evidence>
<evidence type="ECO:0000256" key="4">
    <source>
        <dbReference type="ARBA" id="ARBA00023163"/>
    </source>
</evidence>
<dbReference type="PANTHER" id="PTHR46910:SF1">
    <property type="entry name" value="MISCELLANEOUS ZN(II)2CYS6 TRANSCRIPTION FACTOR (EUROFUNG)-RELATED"/>
    <property type="match status" value="1"/>
</dbReference>
<keyword evidence="4" id="KW-0804">Transcription</keyword>
<dbReference type="GO" id="GO:0008270">
    <property type="term" value="F:zinc ion binding"/>
    <property type="evidence" value="ECO:0007669"/>
    <property type="project" value="InterPro"/>
</dbReference>
<keyword evidence="1" id="KW-0479">Metal-binding</keyword>
<name>A0AAN7PQ85_9EURO</name>
<dbReference type="GO" id="GO:0003677">
    <property type="term" value="F:DNA binding"/>
    <property type="evidence" value="ECO:0007669"/>
    <property type="project" value="UniProtKB-KW"/>
</dbReference>
<keyword evidence="9" id="KW-1185">Reference proteome</keyword>
<dbReference type="CDD" id="cd12148">
    <property type="entry name" value="fungal_TF_MHR"/>
    <property type="match status" value="1"/>
</dbReference>
<reference evidence="8 9" key="1">
    <citation type="submission" date="2023-08" db="EMBL/GenBank/DDBJ databases">
        <title>Black Yeasts Isolated from many extreme environments.</title>
        <authorList>
            <person name="Coleine C."/>
            <person name="Stajich J.E."/>
            <person name="Selbmann L."/>
        </authorList>
    </citation>
    <scope>NUCLEOTIDE SEQUENCE [LARGE SCALE GENOMIC DNA]</scope>
    <source>
        <strain evidence="8 9">CCFEE 5910</strain>
    </source>
</reference>
<keyword evidence="3" id="KW-0238">DNA-binding</keyword>
<keyword evidence="5" id="KW-0539">Nucleus</keyword>
<keyword evidence="6" id="KW-0175">Coiled coil</keyword>
<dbReference type="InterPro" id="IPR001138">
    <property type="entry name" value="Zn2Cys6_DnaBD"/>
</dbReference>
<dbReference type="SMART" id="SM00066">
    <property type="entry name" value="GAL4"/>
    <property type="match status" value="1"/>
</dbReference>
<evidence type="ECO:0000256" key="3">
    <source>
        <dbReference type="ARBA" id="ARBA00023125"/>
    </source>
</evidence>
<dbReference type="GO" id="GO:0006351">
    <property type="term" value="P:DNA-templated transcription"/>
    <property type="evidence" value="ECO:0007669"/>
    <property type="project" value="InterPro"/>
</dbReference>
<proteinExistence type="predicted"/>
<keyword evidence="2" id="KW-0805">Transcription regulation</keyword>
<evidence type="ECO:0000313" key="8">
    <source>
        <dbReference type="EMBL" id="KAK5080572.1"/>
    </source>
</evidence>
<accession>A0AAN7PQ85</accession>
<dbReference type="InterPro" id="IPR036864">
    <property type="entry name" value="Zn2-C6_fun-type_DNA-bd_sf"/>
</dbReference>
<organism evidence="8 9">
    <name type="scientific">Lithohypha guttulata</name>
    <dbReference type="NCBI Taxonomy" id="1690604"/>
    <lineage>
        <taxon>Eukaryota</taxon>
        <taxon>Fungi</taxon>
        <taxon>Dikarya</taxon>
        <taxon>Ascomycota</taxon>
        <taxon>Pezizomycotina</taxon>
        <taxon>Eurotiomycetes</taxon>
        <taxon>Chaetothyriomycetidae</taxon>
        <taxon>Chaetothyriales</taxon>
        <taxon>Trichomeriaceae</taxon>
        <taxon>Lithohypha</taxon>
    </lineage>
</organism>
<evidence type="ECO:0000256" key="6">
    <source>
        <dbReference type="SAM" id="Coils"/>
    </source>
</evidence>
<evidence type="ECO:0000256" key="1">
    <source>
        <dbReference type="ARBA" id="ARBA00022723"/>
    </source>
</evidence>
<dbReference type="PANTHER" id="PTHR46910">
    <property type="entry name" value="TRANSCRIPTION FACTOR PDR1"/>
    <property type="match status" value="1"/>
</dbReference>
<dbReference type="CDD" id="cd00067">
    <property type="entry name" value="GAL4"/>
    <property type="match status" value="1"/>
</dbReference>
<dbReference type="Proteomes" id="UP001309876">
    <property type="component" value="Unassembled WGS sequence"/>
</dbReference>
<dbReference type="SUPFAM" id="SSF57701">
    <property type="entry name" value="Zn2/Cys6 DNA-binding domain"/>
    <property type="match status" value="1"/>
</dbReference>
<sequence length="591" mass="66738">MQHHEYPIRTQPDESEYIERHRTRLPTIVASSSPESHGSDGVFAQRAGPSLRPFRSTPDTGQVSPAETNLLAHDYYNAGSGATGVSHVDALGQVIVPNPKRAYRQRRKDPSCDACRERKVKCDATETTSCTECSSRNVRCQFTKDSNRRMSSIKQVQDLERQLVEARTQLDLIRASENVAEQRAQRAPPFLDPEIQDISRSPRRMLKARTPQDLSVIRLQLADVGRGVLRPPISPLVPDEPDHCKLPLSILPPRNIAQHCLDIYLQSVHKRCPIVNWPQFCERFWSLYAGEATSDVSREVITMSFAILGLGAYSSPDIRVRGESEGFVQVAFQNMNLWDNRFGANQGPVSLLLSIYMLEANMRSNSLIWLGCATRIAQDRGLHIQGGYWSAIDGEMRKRIWYSLYVCDRLVAMELGRPMLIADEDCDTEYPQLLEEEEYIADVFHPQRPTLLLASVHVCRLIAPLAQLCRSLCITIDAKRRFEVHMNKCMKLFPVSLQLGATDPLDPMNMAPILHFQNVRLLLHRHNISPANSLEQRSASIDACVQTAQDTATVVSRCFLFLDREGSAEARLRISATALICTHLWRFVADI</sequence>
<protein>
    <recommendedName>
        <fullName evidence="7">Zn(2)-C6 fungal-type domain-containing protein</fullName>
    </recommendedName>
</protein>
<dbReference type="Pfam" id="PF00172">
    <property type="entry name" value="Zn_clus"/>
    <property type="match status" value="1"/>
</dbReference>
<gene>
    <name evidence="8" type="ORF">LTR05_008515</name>
</gene>
<dbReference type="SMART" id="SM00906">
    <property type="entry name" value="Fungal_trans"/>
    <property type="match status" value="1"/>
</dbReference>
<dbReference type="AlphaFoldDB" id="A0AAN7PQ85"/>
<dbReference type="Gene3D" id="4.10.240.10">
    <property type="entry name" value="Zn(2)-C6 fungal-type DNA-binding domain"/>
    <property type="match status" value="1"/>
</dbReference>
<evidence type="ECO:0000256" key="5">
    <source>
        <dbReference type="ARBA" id="ARBA00023242"/>
    </source>
</evidence>